<evidence type="ECO:0000259" key="4">
    <source>
        <dbReference type="PROSITE" id="PS50970"/>
    </source>
</evidence>
<evidence type="ECO:0000313" key="5">
    <source>
        <dbReference type="EMBL" id="OEU09590.1"/>
    </source>
</evidence>
<dbReference type="InterPro" id="IPR036589">
    <property type="entry name" value="HCY_dom_sf"/>
</dbReference>
<dbReference type="GO" id="GO:0008168">
    <property type="term" value="F:methyltransferase activity"/>
    <property type="evidence" value="ECO:0007669"/>
    <property type="project" value="UniProtKB-KW"/>
</dbReference>
<keyword evidence="1 5" id="KW-0489">Methyltransferase</keyword>
<reference evidence="5 6" key="1">
    <citation type="submission" date="2016-09" db="EMBL/GenBank/DDBJ databases">
        <title>Extensive genetic diversity and differential bi-allelic expression allows diatom success in the polar Southern Ocean.</title>
        <authorList>
            <consortium name="DOE Joint Genome Institute"/>
            <person name="Mock T."/>
            <person name="Otillar R.P."/>
            <person name="Strauss J."/>
            <person name="Dupont C."/>
            <person name="Frickenhaus S."/>
            <person name="Maumus F."/>
            <person name="Mcmullan M."/>
            <person name="Sanges R."/>
            <person name="Schmutz J."/>
            <person name="Toseland A."/>
            <person name="Valas R."/>
            <person name="Veluchamy A."/>
            <person name="Ward B.J."/>
            <person name="Allen A."/>
            <person name="Barry K."/>
            <person name="Falciatore A."/>
            <person name="Ferrante M."/>
            <person name="Fortunato A.E."/>
            <person name="Gloeckner G."/>
            <person name="Gruber A."/>
            <person name="Hipkin R."/>
            <person name="Janech M."/>
            <person name="Kroth P."/>
            <person name="Leese F."/>
            <person name="Lindquist E."/>
            <person name="Lyon B.R."/>
            <person name="Martin J."/>
            <person name="Mayer C."/>
            <person name="Parker M."/>
            <person name="Quesneville H."/>
            <person name="Raymond J."/>
            <person name="Uhlig C."/>
            <person name="Valentin K.U."/>
            <person name="Worden A.Z."/>
            <person name="Armbrust E.V."/>
            <person name="Bowler C."/>
            <person name="Green B."/>
            <person name="Moulton V."/>
            <person name="Van Oosterhout C."/>
            <person name="Grigoriev I."/>
        </authorList>
    </citation>
    <scope>NUCLEOTIDE SEQUENCE [LARGE SCALE GENOMIC DNA]</scope>
    <source>
        <strain evidence="5 6">CCMP1102</strain>
    </source>
</reference>
<accession>A0A1E7EU80</accession>
<dbReference type="SUPFAM" id="SSF82282">
    <property type="entry name" value="Homocysteine S-methyltransferase"/>
    <property type="match status" value="1"/>
</dbReference>
<dbReference type="InParanoid" id="A0A1E7EU80"/>
<comment type="caution">
    <text evidence="3">Lacks conserved residue(s) required for the propagation of feature annotation.</text>
</comment>
<keyword evidence="2 5" id="KW-0808">Transferase</keyword>
<gene>
    <name evidence="5" type="ORF">FRACYDRAFT_248439</name>
</gene>
<dbReference type="KEGG" id="fcy:FRACYDRAFT_248439"/>
<protein>
    <submittedName>
        <fullName evidence="5">Homocysteine S-methyltransferase</fullName>
    </submittedName>
</protein>
<dbReference type="PANTHER" id="PTHR11103">
    <property type="entry name" value="SLR1189 PROTEIN"/>
    <property type="match status" value="1"/>
</dbReference>
<dbReference type="AlphaFoldDB" id="A0A1E7EU80"/>
<dbReference type="Gene3D" id="3.20.20.330">
    <property type="entry name" value="Homocysteine-binding-like domain"/>
    <property type="match status" value="1"/>
</dbReference>
<dbReference type="PANTHER" id="PTHR11103:SF18">
    <property type="entry name" value="SLR1189 PROTEIN"/>
    <property type="match status" value="1"/>
</dbReference>
<dbReference type="Pfam" id="PF02574">
    <property type="entry name" value="S-methyl_trans"/>
    <property type="match status" value="1"/>
</dbReference>
<organism evidence="5 6">
    <name type="scientific">Fragilariopsis cylindrus CCMP1102</name>
    <dbReference type="NCBI Taxonomy" id="635003"/>
    <lineage>
        <taxon>Eukaryota</taxon>
        <taxon>Sar</taxon>
        <taxon>Stramenopiles</taxon>
        <taxon>Ochrophyta</taxon>
        <taxon>Bacillariophyta</taxon>
        <taxon>Bacillariophyceae</taxon>
        <taxon>Bacillariophycidae</taxon>
        <taxon>Bacillariales</taxon>
        <taxon>Bacillariaceae</taxon>
        <taxon>Fragilariopsis</taxon>
    </lineage>
</organism>
<sequence>MSLPQTKLRDTFERLRSNPKEIFLLDGGTGEELFRRQVPDDRKLWSATALVHEQYHTILEDVHTDFLESGSDAITTNSYGVCPGVGFESDDISKYIAIAGKIARRATQKSSGANRYVLGSLGPLVESYRPDKIMSHEDGVKNYMRVCSSLAPHTDAFIAETMSCVEESIQVLDAVARSNDDDIDMLTGQQQCSLLISYTLDPNGNFRDGEEVLNGIRRLLEYAEKKRENVQCKIFTTVY</sequence>
<evidence type="ECO:0000256" key="2">
    <source>
        <dbReference type="ARBA" id="ARBA00022679"/>
    </source>
</evidence>
<dbReference type="PROSITE" id="PS50970">
    <property type="entry name" value="HCY"/>
    <property type="match status" value="1"/>
</dbReference>
<name>A0A1E7EU80_9STRA</name>
<dbReference type="OrthoDB" id="261426at2759"/>
<evidence type="ECO:0000256" key="1">
    <source>
        <dbReference type="ARBA" id="ARBA00022603"/>
    </source>
</evidence>
<keyword evidence="6" id="KW-1185">Reference proteome</keyword>
<dbReference type="Proteomes" id="UP000095751">
    <property type="component" value="Unassembled WGS sequence"/>
</dbReference>
<evidence type="ECO:0000313" key="6">
    <source>
        <dbReference type="Proteomes" id="UP000095751"/>
    </source>
</evidence>
<dbReference type="GO" id="GO:0032259">
    <property type="term" value="P:methylation"/>
    <property type="evidence" value="ECO:0007669"/>
    <property type="project" value="UniProtKB-KW"/>
</dbReference>
<dbReference type="InterPro" id="IPR003726">
    <property type="entry name" value="HCY_dom"/>
</dbReference>
<proteinExistence type="predicted"/>
<dbReference type="EMBL" id="KV784375">
    <property type="protein sequence ID" value="OEU09590.1"/>
    <property type="molecule type" value="Genomic_DNA"/>
</dbReference>
<evidence type="ECO:0000256" key="3">
    <source>
        <dbReference type="PROSITE-ProRule" id="PRU00333"/>
    </source>
</evidence>
<feature type="domain" description="Hcy-binding" evidence="4">
    <location>
        <begin position="11"/>
        <end position="239"/>
    </location>
</feature>